<evidence type="ECO:0000313" key="3">
    <source>
        <dbReference type="RefSeq" id="XP_026746156.1"/>
    </source>
</evidence>
<dbReference type="OrthoDB" id="429813at2759"/>
<evidence type="ECO:0000313" key="2">
    <source>
        <dbReference type="Proteomes" id="UP000322000"/>
    </source>
</evidence>
<dbReference type="KEGG" id="tnl:113507502"/>
<accession>A0A7E5X161</accession>
<dbReference type="AlphaFoldDB" id="A0A7E5X161"/>
<gene>
    <name evidence="3" type="primary">LOC113507502</name>
</gene>
<dbReference type="GeneID" id="113507502"/>
<keyword evidence="2" id="KW-1185">Reference proteome</keyword>
<name>A0A7E5X161_TRINI</name>
<proteinExistence type="predicted"/>
<feature type="domain" description="Fatty acyl-CoA reductase C-terminal" evidence="1">
    <location>
        <begin position="36"/>
        <end position="129"/>
    </location>
</feature>
<evidence type="ECO:0000259" key="1">
    <source>
        <dbReference type="Pfam" id="PF03015"/>
    </source>
</evidence>
<organism evidence="2 3">
    <name type="scientific">Trichoplusia ni</name>
    <name type="common">Cabbage looper</name>
    <dbReference type="NCBI Taxonomy" id="7111"/>
    <lineage>
        <taxon>Eukaryota</taxon>
        <taxon>Metazoa</taxon>
        <taxon>Ecdysozoa</taxon>
        <taxon>Arthropoda</taxon>
        <taxon>Hexapoda</taxon>
        <taxon>Insecta</taxon>
        <taxon>Pterygota</taxon>
        <taxon>Neoptera</taxon>
        <taxon>Endopterygota</taxon>
        <taxon>Lepidoptera</taxon>
        <taxon>Glossata</taxon>
        <taxon>Ditrysia</taxon>
        <taxon>Noctuoidea</taxon>
        <taxon>Noctuidae</taxon>
        <taxon>Plusiinae</taxon>
        <taxon>Trichoplusia</taxon>
    </lineage>
</organism>
<sequence>MMRALRRRPFDNTLWYPFGILVENRYIYKILETMLQTIPLHLLHVVTSICGTKPRPSYSTLCSRLQAMNEALKFFALREWDFERERVTRLRERLAPEDAAVFNLDVKTIDWTSHCEDFVAGARRYLLRERDEDIDRARRRMFKLKLLHYATQLLLVYAASRLAMRATPAILRAVAALLPARQAGNS</sequence>
<dbReference type="InParanoid" id="A0A7E5X161"/>
<dbReference type="InterPro" id="IPR033640">
    <property type="entry name" value="FAR_C"/>
</dbReference>
<dbReference type="Pfam" id="PF03015">
    <property type="entry name" value="Sterile"/>
    <property type="match status" value="1"/>
</dbReference>
<dbReference type="Proteomes" id="UP000322000">
    <property type="component" value="Unplaced"/>
</dbReference>
<dbReference type="RefSeq" id="XP_026746156.1">
    <property type="nucleotide sequence ID" value="XM_026890355.1"/>
</dbReference>
<dbReference type="CDD" id="cd09071">
    <property type="entry name" value="FAR_C"/>
    <property type="match status" value="1"/>
</dbReference>
<protein>
    <submittedName>
        <fullName evidence="3">Fatty acyl-CoA reductase CG5065 isoform X1</fullName>
    </submittedName>
</protein>
<reference evidence="3" key="1">
    <citation type="submission" date="2025-08" db="UniProtKB">
        <authorList>
            <consortium name="RefSeq"/>
        </authorList>
    </citation>
    <scope>IDENTIFICATION</scope>
</reference>